<evidence type="ECO:0000313" key="4">
    <source>
        <dbReference type="EMBL" id="EEP43707.1"/>
    </source>
</evidence>
<dbReference type="Gene3D" id="1.10.10.10">
    <property type="entry name" value="Winged helix-like DNA-binding domain superfamily/Winged helix DNA-binding domain"/>
    <property type="match status" value="1"/>
</dbReference>
<name>C4FC08_9ACTN</name>
<proteinExistence type="inferred from homology"/>
<evidence type="ECO:0000256" key="1">
    <source>
        <dbReference type="ARBA" id="ARBA00038232"/>
    </source>
</evidence>
<dbReference type="PANTHER" id="PTHR33795:SF1">
    <property type="entry name" value="INSERTION ELEMENT IS150 PROTEIN INSJ"/>
    <property type="match status" value="1"/>
</dbReference>
<dbReference type="Proteomes" id="UP000003295">
    <property type="component" value="Unassembled WGS sequence"/>
</dbReference>
<dbReference type="Pfam" id="PF13518">
    <property type="entry name" value="HTH_28"/>
    <property type="match status" value="1"/>
</dbReference>
<evidence type="ECO:0000259" key="3">
    <source>
        <dbReference type="Pfam" id="PF13518"/>
    </source>
</evidence>
<organism evidence="4 5">
    <name type="scientific">Collinsella intestinalis DSM 13280</name>
    <dbReference type="NCBI Taxonomy" id="521003"/>
    <lineage>
        <taxon>Bacteria</taxon>
        <taxon>Bacillati</taxon>
        <taxon>Actinomycetota</taxon>
        <taxon>Coriobacteriia</taxon>
        <taxon>Coriobacteriales</taxon>
        <taxon>Coriobacteriaceae</taxon>
        <taxon>Collinsella</taxon>
    </lineage>
</organism>
<dbReference type="EMBL" id="ABXH02000041">
    <property type="protein sequence ID" value="EEP43707.1"/>
    <property type="molecule type" value="Genomic_DNA"/>
</dbReference>
<dbReference type="InterPro" id="IPR010921">
    <property type="entry name" value="Trp_repressor/repl_initiator"/>
</dbReference>
<dbReference type="SUPFAM" id="SSF46689">
    <property type="entry name" value="Homeodomain-like"/>
    <property type="match status" value="1"/>
</dbReference>
<gene>
    <name evidence="4" type="ORF">COLINT_03627</name>
</gene>
<dbReference type="STRING" id="521003.COLINT_03627"/>
<comment type="similarity">
    <text evidence="1">Belongs to the IS150/IS1296 orfA family.</text>
</comment>
<comment type="caution">
    <text evidence="4">The sequence shown here is derived from an EMBL/GenBank/DDBJ whole genome shotgun (WGS) entry which is preliminary data.</text>
</comment>
<dbReference type="InterPro" id="IPR009057">
    <property type="entry name" value="Homeodomain-like_sf"/>
</dbReference>
<dbReference type="PANTHER" id="PTHR33795">
    <property type="entry name" value="INSERTION ELEMENT IS150 PROTEIN INSJ"/>
    <property type="match status" value="1"/>
</dbReference>
<evidence type="ECO:0000256" key="2">
    <source>
        <dbReference type="SAM" id="MobiDB-lite"/>
    </source>
</evidence>
<evidence type="ECO:0000313" key="5">
    <source>
        <dbReference type="Proteomes" id="UP000003295"/>
    </source>
</evidence>
<dbReference type="GO" id="GO:0043565">
    <property type="term" value="F:sequence-specific DNA binding"/>
    <property type="evidence" value="ECO:0007669"/>
    <property type="project" value="InterPro"/>
</dbReference>
<feature type="compositionally biased region" description="Basic and acidic residues" evidence="2">
    <location>
        <begin position="131"/>
        <end position="150"/>
    </location>
</feature>
<reference evidence="4 5" key="1">
    <citation type="submission" date="2009-04" db="EMBL/GenBank/DDBJ databases">
        <authorList>
            <person name="Weinstock G."/>
            <person name="Sodergren E."/>
            <person name="Clifton S."/>
            <person name="Fulton L."/>
            <person name="Fulton B."/>
            <person name="Courtney L."/>
            <person name="Fronick C."/>
            <person name="Harrison M."/>
            <person name="Strong C."/>
            <person name="Farmer C."/>
            <person name="Delahaunty K."/>
            <person name="Markovic C."/>
            <person name="Hall O."/>
            <person name="Minx P."/>
            <person name="Tomlinson C."/>
            <person name="Mitreva M."/>
            <person name="Nelson J."/>
            <person name="Hou S."/>
            <person name="Wollam A."/>
            <person name="Pepin K.H."/>
            <person name="Johnson M."/>
            <person name="Bhonagiri V."/>
            <person name="Nash W.E."/>
            <person name="Warren W."/>
            <person name="Chinwalla A."/>
            <person name="Mardis E.R."/>
            <person name="Wilson R.K."/>
        </authorList>
    </citation>
    <scope>NUCLEOTIDE SEQUENCE [LARGE SCALE GENOMIC DNA]</scope>
    <source>
        <strain evidence="4 5">DSM 13280</strain>
    </source>
</reference>
<dbReference type="InterPro" id="IPR055247">
    <property type="entry name" value="InsJ-like_HTH"/>
</dbReference>
<dbReference type="eggNOG" id="COG2963">
    <property type="taxonomic scope" value="Bacteria"/>
</dbReference>
<feature type="region of interest" description="Disordered" evidence="2">
    <location>
        <begin position="123"/>
        <end position="157"/>
    </location>
</feature>
<dbReference type="HOGENOM" id="CLU_027402_17_1_11"/>
<protein>
    <submittedName>
        <fullName evidence="4">Transposase</fullName>
    </submittedName>
</protein>
<dbReference type="InterPro" id="IPR052057">
    <property type="entry name" value="IS150/IS1296_orfA-like"/>
</dbReference>
<feature type="domain" description="Insertion element IS150 protein InsJ-like helix-turn-helix" evidence="3">
    <location>
        <begin position="75"/>
        <end position="125"/>
    </location>
</feature>
<sequence>MRFVAEQKTGRAYDAKVRRQAVKVLATGAGHRALASKLGIPDATARQWARSYAAGGKVAVMNAGATHRVYPFELKLSAVKDRLENGMSVREVMIKHGIPSESSVKTWCRQYRAHGEEALVNKPRGVKPRHVREQLERERAEAERAERERAQGGQAEE</sequence>
<accession>C4FC08</accession>
<dbReference type="InterPro" id="IPR036388">
    <property type="entry name" value="WH-like_DNA-bd_sf"/>
</dbReference>
<dbReference type="AlphaFoldDB" id="C4FC08"/>
<dbReference type="SUPFAM" id="SSF48295">
    <property type="entry name" value="TrpR-like"/>
    <property type="match status" value="1"/>
</dbReference>